<keyword evidence="2" id="KW-1185">Reference proteome</keyword>
<reference evidence="1 2" key="1">
    <citation type="submission" date="2017-09" db="EMBL/GenBank/DDBJ databases">
        <authorList>
            <consortium name="International Durum Wheat Genome Sequencing Consortium (IDWGSC)"/>
            <person name="Milanesi L."/>
        </authorList>
    </citation>
    <scope>NUCLEOTIDE SEQUENCE [LARGE SCALE GENOMIC DNA]</scope>
    <source>
        <strain evidence="2">cv. Svevo</strain>
    </source>
</reference>
<dbReference type="Proteomes" id="UP000324705">
    <property type="component" value="Chromosome 2B"/>
</dbReference>
<gene>
    <name evidence="1" type="ORF">TRITD_2Bv1G164390</name>
</gene>
<protein>
    <submittedName>
        <fullName evidence="1">Uncharacterized protein</fullName>
    </submittedName>
</protein>
<proteinExistence type="predicted"/>
<dbReference type="Gene3D" id="3.75.10.10">
    <property type="entry name" value="L-arginine/glycine Amidinotransferase, Chain A"/>
    <property type="match status" value="1"/>
</dbReference>
<organism evidence="1 2">
    <name type="scientific">Triticum turgidum subsp. durum</name>
    <name type="common">Durum wheat</name>
    <name type="synonym">Triticum durum</name>
    <dbReference type="NCBI Taxonomy" id="4567"/>
    <lineage>
        <taxon>Eukaryota</taxon>
        <taxon>Viridiplantae</taxon>
        <taxon>Streptophyta</taxon>
        <taxon>Embryophyta</taxon>
        <taxon>Tracheophyta</taxon>
        <taxon>Spermatophyta</taxon>
        <taxon>Magnoliopsida</taxon>
        <taxon>Liliopsida</taxon>
        <taxon>Poales</taxon>
        <taxon>Poaceae</taxon>
        <taxon>BOP clade</taxon>
        <taxon>Pooideae</taxon>
        <taxon>Triticodae</taxon>
        <taxon>Triticeae</taxon>
        <taxon>Triticinae</taxon>
        <taxon>Triticum</taxon>
    </lineage>
</organism>
<name>A0A9R1PTY5_TRITD</name>
<evidence type="ECO:0000313" key="2">
    <source>
        <dbReference type="Proteomes" id="UP000324705"/>
    </source>
</evidence>
<dbReference type="Gramene" id="TRITD2Bv1G164390.1">
    <property type="protein sequence ID" value="TRITD2Bv1G164390.1"/>
    <property type="gene ID" value="TRITD2Bv1G164390"/>
</dbReference>
<dbReference type="SUPFAM" id="SSF55909">
    <property type="entry name" value="Pentein"/>
    <property type="match status" value="1"/>
</dbReference>
<accession>A0A9R1PTY5</accession>
<evidence type="ECO:0000313" key="1">
    <source>
        <dbReference type="EMBL" id="VAH48608.1"/>
    </source>
</evidence>
<dbReference type="EMBL" id="LT934114">
    <property type="protein sequence ID" value="VAH48608.1"/>
    <property type="molecule type" value="Genomic_DNA"/>
</dbReference>
<sequence>MVKAMAGCPAKMRFRMPAEWEPHEQCWMGWPVRTHPSLPPSPPIVSPGVAFFVFIQLFRSSREIPIEFV</sequence>
<dbReference type="AlphaFoldDB" id="A0A9R1PTY5"/>